<dbReference type="Gene3D" id="3.20.20.30">
    <property type="entry name" value="Luciferase-like domain"/>
    <property type="match status" value="1"/>
</dbReference>
<dbReference type="InterPro" id="IPR036661">
    <property type="entry name" value="Luciferase-like_sf"/>
</dbReference>
<dbReference type="InterPro" id="IPR019949">
    <property type="entry name" value="CmoO-like"/>
</dbReference>
<dbReference type="InterPro" id="IPR011251">
    <property type="entry name" value="Luciferase-like_dom"/>
</dbReference>
<dbReference type="SUPFAM" id="SSF51679">
    <property type="entry name" value="Bacterial luciferase-like"/>
    <property type="match status" value="1"/>
</dbReference>
<dbReference type="InterPro" id="IPR050766">
    <property type="entry name" value="Bact_Lucif_Oxidored"/>
</dbReference>
<proteinExistence type="predicted"/>
<evidence type="ECO:0000313" key="3">
    <source>
        <dbReference type="EMBL" id="MDR7294326.1"/>
    </source>
</evidence>
<dbReference type="Proteomes" id="UP001180715">
    <property type="component" value="Unassembled WGS sequence"/>
</dbReference>
<dbReference type="PANTHER" id="PTHR30137:SF6">
    <property type="entry name" value="LUCIFERASE-LIKE MONOOXYGENASE"/>
    <property type="match status" value="1"/>
</dbReference>
<comment type="caution">
    <text evidence="3">The sequence shown here is derived from an EMBL/GenBank/DDBJ whole genome shotgun (WGS) entry which is preliminary data.</text>
</comment>
<feature type="domain" description="Luciferase-like" evidence="2">
    <location>
        <begin position="32"/>
        <end position="314"/>
    </location>
</feature>
<comment type="similarity">
    <text evidence="1">To bacterial alkanal monooxygenase alpha and beta chains.</text>
</comment>
<protein>
    <submittedName>
        <fullName evidence="3">Luciferase family oxidoreductase group 1</fullName>
    </submittedName>
</protein>
<evidence type="ECO:0000313" key="4">
    <source>
        <dbReference type="Proteomes" id="UP001180715"/>
    </source>
</evidence>
<organism evidence="3 4">
    <name type="scientific">Pseudoglutamicibacter albus</name>
    <dbReference type="NCBI Taxonomy" id="98671"/>
    <lineage>
        <taxon>Bacteria</taxon>
        <taxon>Bacillati</taxon>
        <taxon>Actinomycetota</taxon>
        <taxon>Actinomycetes</taxon>
        <taxon>Micrococcales</taxon>
        <taxon>Micrococcaceae</taxon>
        <taxon>Pseudoglutamicibacter</taxon>
    </lineage>
</organism>
<keyword evidence="4" id="KW-1185">Reference proteome</keyword>
<reference evidence="3" key="1">
    <citation type="submission" date="2023-07" db="EMBL/GenBank/DDBJ databases">
        <title>Sequencing the genomes of 1000 actinobacteria strains.</title>
        <authorList>
            <person name="Klenk H.-P."/>
        </authorList>
    </citation>
    <scope>NUCLEOTIDE SEQUENCE</scope>
    <source>
        <strain evidence="3">DSM 13068</strain>
    </source>
</reference>
<dbReference type="RefSeq" id="WP_310247972.1">
    <property type="nucleotide sequence ID" value="NZ_JAVDXX010000001.1"/>
</dbReference>
<evidence type="ECO:0000256" key="1">
    <source>
        <dbReference type="ARBA" id="ARBA00007789"/>
    </source>
</evidence>
<name>A0ABU1Z134_9MICC</name>
<accession>A0ABU1Z134</accession>
<dbReference type="EMBL" id="JAVDXX010000001">
    <property type="protein sequence ID" value="MDR7294326.1"/>
    <property type="molecule type" value="Genomic_DNA"/>
</dbReference>
<dbReference type="Pfam" id="PF00296">
    <property type="entry name" value="Bac_luciferase"/>
    <property type="match status" value="1"/>
</dbReference>
<dbReference type="PANTHER" id="PTHR30137">
    <property type="entry name" value="LUCIFERASE-LIKE MONOOXYGENASE"/>
    <property type="match status" value="1"/>
</dbReference>
<dbReference type="NCBIfam" id="TIGR03558">
    <property type="entry name" value="oxido_grp_1"/>
    <property type="match status" value="1"/>
</dbReference>
<gene>
    <name evidence="3" type="ORF">J2S67_001594</name>
</gene>
<evidence type="ECO:0000259" key="2">
    <source>
        <dbReference type="Pfam" id="PF00296"/>
    </source>
</evidence>
<sequence length="344" mass="37230">MATSTVSSSQSTDHPTAPALSMLDLVPARRNDGPQQPFLNAVELAQAAERTGYQTMYYAEHHNMPEIASTATAVLMGHVAARTETLGVGAAGVMLTNHAPLVVAEQFKMLEALYPGRIQLGLGRAPGTDQATVRALRRSPEAAEHFPSDVMELLGYLDGPSRIPGVEAFPATPDARIPVTILGSSLYGAQLAAKLGLPYSFASHFAPTHLQEALEVYRSEFKPSERLEKPRVTVAVGVVAAPTVSEANQQFQHALRRRVQSMLGRHRPQPFTEAEIDQILQMPAGNQVRNMMSYSAVGTPDRVVEQLKSMAEETQADELILAHQAVAHEDRLASVIATGEAWQK</sequence>